<gene>
    <name evidence="1" type="ORF">QNI16_12750</name>
</gene>
<dbReference type="RefSeq" id="WP_313979015.1">
    <property type="nucleotide sequence ID" value="NZ_JASJOS010000005.1"/>
</dbReference>
<evidence type="ECO:0000313" key="1">
    <source>
        <dbReference type="EMBL" id="MDJ1481359.1"/>
    </source>
</evidence>
<comment type="caution">
    <text evidence="1">The sequence shown here is derived from an EMBL/GenBank/DDBJ whole genome shotgun (WGS) entry which is preliminary data.</text>
</comment>
<dbReference type="EMBL" id="JASJOS010000005">
    <property type="protein sequence ID" value="MDJ1481359.1"/>
    <property type="molecule type" value="Genomic_DNA"/>
</dbReference>
<accession>A0AAE3QR72</accession>
<dbReference type="Proteomes" id="UP001241110">
    <property type="component" value="Unassembled WGS sequence"/>
</dbReference>
<name>A0AAE3QR72_9BACT</name>
<evidence type="ECO:0000313" key="2">
    <source>
        <dbReference type="Proteomes" id="UP001241110"/>
    </source>
</evidence>
<protein>
    <submittedName>
        <fullName evidence="1">Uncharacterized protein</fullName>
    </submittedName>
</protein>
<proteinExistence type="predicted"/>
<sequence length="181" mass="20978">MPSRILFNGLKHHAQIIRDFIHTYDAKSMYLLEQQICSIGNSQMDLYTGNLSETTIKEEVITQLTRANLLSEVDFKEFLHPEQFRSVFLSDGSSWILRFGERTGQYIHIHPARYSMHTIRVKATTLKTAIGVLIWQKGTISELDIKQLNYLRKDILKLSPIRSLEDVNSVWKVVNMLIDRG</sequence>
<dbReference type="AlphaFoldDB" id="A0AAE3QR72"/>
<organism evidence="1 2">
    <name type="scientific">Xanthocytophaga flava</name>
    <dbReference type="NCBI Taxonomy" id="3048013"/>
    <lineage>
        <taxon>Bacteria</taxon>
        <taxon>Pseudomonadati</taxon>
        <taxon>Bacteroidota</taxon>
        <taxon>Cytophagia</taxon>
        <taxon>Cytophagales</taxon>
        <taxon>Rhodocytophagaceae</taxon>
        <taxon>Xanthocytophaga</taxon>
    </lineage>
</organism>
<reference evidence="1" key="1">
    <citation type="submission" date="2023-05" db="EMBL/GenBank/DDBJ databases">
        <authorList>
            <person name="Zhang X."/>
        </authorList>
    </citation>
    <scope>NUCLEOTIDE SEQUENCE</scope>
    <source>
        <strain evidence="1">YF14B1</strain>
    </source>
</reference>